<comment type="caution">
    <text evidence="2">The sequence shown here is derived from an EMBL/GenBank/DDBJ whole genome shotgun (WGS) entry which is preliminary data.</text>
</comment>
<reference evidence="2 3" key="1">
    <citation type="journal article" date="2016" name="Sci. Rep.">
        <title>Whole genome sequencing identifies a novel species of the genus Capnocytophaga isolated from dog and cat bite wounds in humans.</title>
        <authorList>
            <person name="Zangenah S."/>
            <person name="Abbasi N."/>
            <person name="Andersson A.F."/>
            <person name="Bergman P."/>
        </authorList>
    </citation>
    <scope>NUCLEOTIDE SEQUENCE [LARGE SCALE GENOMIC DNA]</scope>
    <source>
        <strain evidence="2 3">W5</strain>
    </source>
</reference>
<evidence type="ECO:0000256" key="1">
    <source>
        <dbReference type="SAM" id="SignalP"/>
    </source>
</evidence>
<keyword evidence="3" id="KW-1185">Reference proteome</keyword>
<organism evidence="2 3">
    <name type="scientific">Capnocytophaga stomatis</name>
    <dbReference type="NCBI Taxonomy" id="1848904"/>
    <lineage>
        <taxon>Bacteria</taxon>
        <taxon>Pseudomonadati</taxon>
        <taxon>Bacteroidota</taxon>
        <taxon>Flavobacteriia</taxon>
        <taxon>Flavobacteriales</taxon>
        <taxon>Flavobacteriaceae</taxon>
        <taxon>Capnocytophaga</taxon>
    </lineage>
</organism>
<proteinExistence type="predicted"/>
<dbReference type="Gene3D" id="2.60.40.1120">
    <property type="entry name" value="Carboxypeptidase-like, regulatory domain"/>
    <property type="match status" value="1"/>
</dbReference>
<evidence type="ECO:0000313" key="3">
    <source>
        <dbReference type="Proteomes" id="UP001622370"/>
    </source>
</evidence>
<keyword evidence="1" id="KW-0732">Signal</keyword>
<dbReference type="EMBL" id="JBJGWJ010000005">
    <property type="protein sequence ID" value="MFK8293745.1"/>
    <property type="molecule type" value="Genomic_DNA"/>
</dbReference>
<gene>
    <name evidence="2" type="ORF">ACI76L_08130</name>
</gene>
<dbReference type="Proteomes" id="UP001622370">
    <property type="component" value="Unassembled WGS sequence"/>
</dbReference>
<protein>
    <submittedName>
        <fullName evidence="2">Carboxypeptidase-like regulatory domain-containing protein</fullName>
    </submittedName>
</protein>
<accession>A0ABW8QCA7</accession>
<evidence type="ECO:0000313" key="2">
    <source>
        <dbReference type="EMBL" id="MFK8293745.1"/>
    </source>
</evidence>
<dbReference type="SUPFAM" id="SSF49464">
    <property type="entry name" value="Carboxypeptidase regulatory domain-like"/>
    <property type="match status" value="1"/>
</dbReference>
<name>A0ABW8QCA7_9FLAO</name>
<dbReference type="RefSeq" id="WP_203966655.1">
    <property type="nucleotide sequence ID" value="NZ_BOPJ01000004.1"/>
</dbReference>
<sequence>MSKQLFWLLVCFFSTFSLVAQVTVTGKITDEANGPLPGANVLVKGTTHGVVSDFDGNYTIQANPGDVLEFSFIGFQTQTKKVAGGVNH</sequence>
<dbReference type="Pfam" id="PF13715">
    <property type="entry name" value="CarbopepD_reg_2"/>
    <property type="match status" value="1"/>
</dbReference>
<feature type="chain" id="PRO_5046953342" evidence="1">
    <location>
        <begin position="20"/>
        <end position="88"/>
    </location>
</feature>
<dbReference type="InterPro" id="IPR008969">
    <property type="entry name" value="CarboxyPept-like_regulatory"/>
</dbReference>
<feature type="signal peptide" evidence="1">
    <location>
        <begin position="1"/>
        <end position="19"/>
    </location>
</feature>